<dbReference type="PIRSF" id="PIRSF000538">
    <property type="entry name" value="GlpK"/>
    <property type="match status" value="1"/>
</dbReference>
<dbReference type="EMBL" id="LVWI01000002">
    <property type="protein sequence ID" value="OKP91039.1"/>
    <property type="molecule type" value="Genomic_DNA"/>
</dbReference>
<dbReference type="CDD" id="cd07769">
    <property type="entry name" value="ASKHA_NBD_FGGY_GK"/>
    <property type="match status" value="1"/>
</dbReference>
<dbReference type="InterPro" id="IPR000577">
    <property type="entry name" value="Carb_kinase_FGGY"/>
</dbReference>
<dbReference type="PROSITE" id="PS00933">
    <property type="entry name" value="FGGY_KINASES_1"/>
    <property type="match status" value="1"/>
</dbReference>
<name>A0ABX3ESX4_9BACL</name>
<feature type="domain" description="Carbohydrate kinase FGGY C-terminal" evidence="10">
    <location>
        <begin position="264"/>
        <end position="450"/>
    </location>
</feature>
<keyword evidence="3" id="KW-0547">Nucleotide-binding</keyword>
<comment type="caution">
    <text evidence="11">The sequence shown here is derived from an EMBL/GenBank/DDBJ whole genome shotgun (WGS) entry which is preliminary data.</text>
</comment>
<dbReference type="PROSITE" id="PS00445">
    <property type="entry name" value="FGGY_KINASES_2"/>
    <property type="match status" value="1"/>
</dbReference>
<evidence type="ECO:0000256" key="7">
    <source>
        <dbReference type="ARBA" id="ARBA00043149"/>
    </source>
</evidence>
<evidence type="ECO:0000313" key="11">
    <source>
        <dbReference type="EMBL" id="OKP91039.1"/>
    </source>
</evidence>
<dbReference type="InterPro" id="IPR005999">
    <property type="entry name" value="Glycerol_kin"/>
</dbReference>
<evidence type="ECO:0000259" key="10">
    <source>
        <dbReference type="Pfam" id="PF02782"/>
    </source>
</evidence>
<gene>
    <name evidence="11" type="ORF">A3844_04115</name>
</gene>
<evidence type="ECO:0000256" key="5">
    <source>
        <dbReference type="ARBA" id="ARBA00022798"/>
    </source>
</evidence>
<keyword evidence="6" id="KW-0067">ATP-binding</keyword>
<dbReference type="PANTHER" id="PTHR10196:SF69">
    <property type="entry name" value="GLYCEROL KINASE"/>
    <property type="match status" value="1"/>
</dbReference>
<keyword evidence="4 8" id="KW-0418">Kinase</keyword>
<reference evidence="11 12" key="1">
    <citation type="submission" date="2016-03" db="EMBL/GenBank/DDBJ databases">
        <authorList>
            <person name="Sant'Anna F.H."/>
            <person name="Ambrosini A."/>
            <person name="Souza R."/>
            <person name="Bach E."/>
            <person name="Fernandes G."/>
            <person name="Balsanelli E."/>
            <person name="Baura V.A."/>
            <person name="Souza E.M."/>
            <person name="Passaglia L."/>
        </authorList>
    </citation>
    <scope>NUCLEOTIDE SEQUENCE [LARGE SCALE GENOMIC DNA]</scope>
    <source>
        <strain evidence="11 12">P26E</strain>
    </source>
</reference>
<dbReference type="SUPFAM" id="SSF53067">
    <property type="entry name" value="Actin-like ATPase domain"/>
    <property type="match status" value="2"/>
</dbReference>
<dbReference type="Pfam" id="PF00370">
    <property type="entry name" value="FGGY_N"/>
    <property type="match status" value="1"/>
</dbReference>
<protein>
    <recommendedName>
        <fullName evidence="7">ATP:glycerol 3-phosphotransferase</fullName>
    </recommendedName>
</protein>
<sequence length="515" mass="56193">MEQTKKFILVIDQSTSGTKALLVDHDGVVISRTSMEHKQHYPQPGWVEHDPLEIYENVIHTARFVLEQAGTTSSEIAVLTLTNQRETALVWDRTTGLPVYNAVVWQCQRTAESCSRLKAAGYEGTVRAKTGLMIDPYFSATKFRWILDHAAGAGELLEEGRLLAGTIDSWLIWKLTGGVNHVTDYSNASRTSLFNIRSLEWDEELSELFGVPISLLPEVKASDMVFGYTEAGGLFSESLPISGVIGDSQGALYGHQCFEPGMAKATYGTGTSVMMNVGEHPVDGGEGLVTAIAWGAGGTVTYALEAVIRTTGDSIKWTRDNLGLFSTFEEMQELVEDTESNEGVYLVPAFVGLGAPYWDPYARAAILGMNRGTRKGHVIRAALESIAYQVRDAVEFMQRQSGITLRGLRTDGGGSANGWLMHFQADILGSRVVRSTCAELSAIGSVYLGGLGVGFWSDPAELAAKFKMYESYEPLMNNDIRDRNYTGWQTAVHSILQPADPSPALNPLLNISTTP</sequence>
<comment type="similarity">
    <text evidence="1 8">Belongs to the FGGY kinase family.</text>
</comment>
<dbReference type="PANTHER" id="PTHR10196">
    <property type="entry name" value="SUGAR KINASE"/>
    <property type="match status" value="1"/>
</dbReference>
<evidence type="ECO:0000256" key="3">
    <source>
        <dbReference type="ARBA" id="ARBA00022741"/>
    </source>
</evidence>
<keyword evidence="12" id="KW-1185">Reference proteome</keyword>
<evidence type="ECO:0000256" key="4">
    <source>
        <dbReference type="ARBA" id="ARBA00022777"/>
    </source>
</evidence>
<dbReference type="Proteomes" id="UP000186058">
    <property type="component" value="Unassembled WGS sequence"/>
</dbReference>
<evidence type="ECO:0000256" key="2">
    <source>
        <dbReference type="ARBA" id="ARBA00022679"/>
    </source>
</evidence>
<evidence type="ECO:0000256" key="1">
    <source>
        <dbReference type="ARBA" id="ARBA00009156"/>
    </source>
</evidence>
<dbReference type="NCBIfam" id="NF000756">
    <property type="entry name" value="PRK00047.1"/>
    <property type="match status" value="1"/>
</dbReference>
<proteinExistence type="inferred from homology"/>
<dbReference type="Gene3D" id="3.30.420.40">
    <property type="match status" value="2"/>
</dbReference>
<dbReference type="InterPro" id="IPR043129">
    <property type="entry name" value="ATPase_NBD"/>
</dbReference>
<keyword evidence="2 8" id="KW-0808">Transferase</keyword>
<evidence type="ECO:0000259" key="9">
    <source>
        <dbReference type="Pfam" id="PF00370"/>
    </source>
</evidence>
<organism evidence="11 12">
    <name type="scientific">Paenibacillus helianthi</name>
    <dbReference type="NCBI Taxonomy" id="1349432"/>
    <lineage>
        <taxon>Bacteria</taxon>
        <taxon>Bacillati</taxon>
        <taxon>Bacillota</taxon>
        <taxon>Bacilli</taxon>
        <taxon>Bacillales</taxon>
        <taxon>Paenibacillaceae</taxon>
        <taxon>Paenibacillus</taxon>
    </lineage>
</organism>
<feature type="domain" description="Carbohydrate kinase FGGY N-terminal" evidence="9">
    <location>
        <begin position="8"/>
        <end position="254"/>
    </location>
</feature>
<dbReference type="Pfam" id="PF02782">
    <property type="entry name" value="FGGY_C"/>
    <property type="match status" value="1"/>
</dbReference>
<accession>A0ABX3ESX4</accession>
<dbReference type="NCBIfam" id="TIGR01311">
    <property type="entry name" value="glycerol_kin"/>
    <property type="match status" value="1"/>
</dbReference>
<evidence type="ECO:0000256" key="6">
    <source>
        <dbReference type="ARBA" id="ARBA00022840"/>
    </source>
</evidence>
<keyword evidence="5" id="KW-0319">Glycerol metabolism</keyword>
<evidence type="ECO:0000256" key="8">
    <source>
        <dbReference type="RuleBase" id="RU003733"/>
    </source>
</evidence>
<dbReference type="InterPro" id="IPR018485">
    <property type="entry name" value="FGGY_C"/>
</dbReference>
<dbReference type="InterPro" id="IPR018483">
    <property type="entry name" value="Carb_kinase_FGGY_CS"/>
</dbReference>
<dbReference type="RefSeq" id="WP_074106706.1">
    <property type="nucleotide sequence ID" value="NZ_LVWI01000002.1"/>
</dbReference>
<evidence type="ECO:0000313" key="12">
    <source>
        <dbReference type="Proteomes" id="UP000186058"/>
    </source>
</evidence>
<dbReference type="GO" id="GO:0016301">
    <property type="term" value="F:kinase activity"/>
    <property type="evidence" value="ECO:0007669"/>
    <property type="project" value="UniProtKB-KW"/>
</dbReference>
<dbReference type="InterPro" id="IPR018484">
    <property type="entry name" value="FGGY_N"/>
</dbReference>